<dbReference type="PANTHER" id="PTHR43682">
    <property type="entry name" value="LACTATE UTILIZATION PROTEIN C"/>
    <property type="match status" value="1"/>
</dbReference>
<dbReference type="Gene3D" id="3.40.50.10420">
    <property type="entry name" value="NagB/RpiA/CoA transferase-like"/>
    <property type="match status" value="1"/>
</dbReference>
<reference evidence="2" key="1">
    <citation type="journal article" date="2021" name="Microb. Physiol.">
        <title>Proteogenomic Insights into the Physiology of Marine, Sulfate-Reducing, Filamentous Desulfonema limicola and Desulfonema magnum.</title>
        <authorList>
            <person name="Schnaars V."/>
            <person name="Wohlbrand L."/>
            <person name="Scheve S."/>
            <person name="Hinrichs C."/>
            <person name="Reinhardt R."/>
            <person name="Rabus R."/>
        </authorList>
    </citation>
    <scope>NUCLEOTIDE SEQUENCE</scope>
    <source>
        <strain evidence="2">5ac10</strain>
    </source>
</reference>
<dbReference type="KEGG" id="dli:dnl_44950"/>
<protein>
    <submittedName>
        <fullName evidence="2">Lactate utilization protein LUD domain-containing</fullName>
    </submittedName>
</protein>
<accession>A0A975BB99</accession>
<name>A0A975BB99_9BACT</name>
<dbReference type="InterPro" id="IPR024185">
    <property type="entry name" value="FTHF_cligase-like_sf"/>
</dbReference>
<gene>
    <name evidence="2" type="ORF">dnl_44950</name>
</gene>
<feature type="domain" description="LUD" evidence="1">
    <location>
        <begin position="42"/>
        <end position="216"/>
    </location>
</feature>
<organism evidence="2 3">
    <name type="scientific">Desulfonema limicola</name>
    <dbReference type="NCBI Taxonomy" id="45656"/>
    <lineage>
        <taxon>Bacteria</taxon>
        <taxon>Pseudomonadati</taxon>
        <taxon>Thermodesulfobacteriota</taxon>
        <taxon>Desulfobacteria</taxon>
        <taxon>Desulfobacterales</taxon>
        <taxon>Desulfococcaceae</taxon>
        <taxon>Desulfonema</taxon>
    </lineage>
</organism>
<evidence type="ECO:0000313" key="2">
    <source>
        <dbReference type="EMBL" id="QTA82128.1"/>
    </source>
</evidence>
<proteinExistence type="predicted"/>
<dbReference type="Pfam" id="PF02589">
    <property type="entry name" value="LUD_dom"/>
    <property type="match status" value="1"/>
</dbReference>
<dbReference type="RefSeq" id="WP_207688089.1">
    <property type="nucleotide sequence ID" value="NZ_CP061799.1"/>
</dbReference>
<dbReference type="EMBL" id="CP061799">
    <property type="protein sequence ID" value="QTA82128.1"/>
    <property type="molecule type" value="Genomic_DNA"/>
</dbReference>
<evidence type="ECO:0000259" key="1">
    <source>
        <dbReference type="Pfam" id="PF02589"/>
    </source>
</evidence>
<dbReference type="PANTHER" id="PTHR43682:SF1">
    <property type="entry name" value="LACTATE UTILIZATION PROTEIN C"/>
    <property type="match status" value="1"/>
</dbReference>
<evidence type="ECO:0000313" key="3">
    <source>
        <dbReference type="Proteomes" id="UP000663720"/>
    </source>
</evidence>
<keyword evidence="3" id="KW-1185">Reference proteome</keyword>
<sequence length="217" mass="24217">MNDNTRTRIFARLESAVQHGSFNISEPGKPEIPDLDKKQKIDLLKKNMEAVRTQVHVVEKEKWIDILKNIIKDKNINSLVYGPGTEIGTVLEQSLGEYREKLIKYDRDIEDFKSIIFESDAGITTTLGAAADTGALILWPDEKEPRLISLVPSIHIAVLKAENIYAGFSQAVEKQRWAEKMPTNALLISGPSKTADIELTLAFGVHGPKELIVLVLD</sequence>
<dbReference type="Proteomes" id="UP000663720">
    <property type="component" value="Chromosome"/>
</dbReference>
<dbReference type="InterPro" id="IPR037171">
    <property type="entry name" value="NagB/RpiA_transferase-like"/>
</dbReference>
<dbReference type="InterPro" id="IPR003741">
    <property type="entry name" value="LUD_dom"/>
</dbReference>
<dbReference type="SUPFAM" id="SSF100950">
    <property type="entry name" value="NagB/RpiA/CoA transferase-like"/>
    <property type="match status" value="1"/>
</dbReference>
<dbReference type="AlphaFoldDB" id="A0A975BB99"/>